<dbReference type="eggNOG" id="COG3531">
    <property type="taxonomic scope" value="Bacteria"/>
</dbReference>
<reference evidence="1 2" key="1">
    <citation type="submission" date="2006-05" db="EMBL/GenBank/DDBJ databases">
        <authorList>
            <person name="King G."/>
            <person name="Ferriera S."/>
            <person name="Johnson J."/>
            <person name="Kravitz S."/>
            <person name="Beeson K."/>
            <person name="Sutton G."/>
            <person name="Rogers Y.-H."/>
            <person name="Friedman R."/>
            <person name="Frazier M."/>
            <person name="Venter J.C."/>
        </authorList>
    </citation>
    <scope>NUCLEOTIDE SEQUENCE [LARGE SCALE GENOMIC DNA]</scope>
    <source>
        <strain evidence="2">ATCC 25650 / DSM 13394 / JCM 20685 / NBRC 16684 / NCIMB 2208 / IAM 12614 / B1</strain>
    </source>
</reference>
<dbReference type="InterPro" id="IPR036249">
    <property type="entry name" value="Thioredoxin-like_sf"/>
</dbReference>
<dbReference type="RefSeq" id="WP_006938351.1">
    <property type="nucleotide sequence ID" value="NZ_AAUW01000019.1"/>
</dbReference>
<dbReference type="EMBL" id="AAUW01000019">
    <property type="protein sequence ID" value="EAV41716.1"/>
    <property type="molecule type" value="Genomic_DNA"/>
</dbReference>
<evidence type="ECO:0000313" key="2">
    <source>
        <dbReference type="Proteomes" id="UP000004848"/>
    </source>
</evidence>
<dbReference type="AlphaFoldDB" id="A0NZZ9"/>
<accession>A0NZZ9</accession>
<dbReference type="Gene3D" id="3.40.30.10">
    <property type="entry name" value="Glutaredoxin"/>
    <property type="match status" value="1"/>
</dbReference>
<sequence>MTLFDLKFDYYLDPLCGWCYASAPALAGLAEKYPDQLAMRPSGLFFDPRPVASIADHAERNDRHIQKITGQRFTEAYHQGVMRSKGGVFGSNFLTRAMVALGQYEAALEPNFLHDAQIARYVQGKDTSRAREVALVACRTAAKAAIELNVAEFEDKLTNCAELERETQARISDTQARQASLPRGVPLLVVTLDGRPTPLSGEKLYRGAAALFEALDDLLKTIAGRELN</sequence>
<dbReference type="GeneID" id="68848861"/>
<dbReference type="SUPFAM" id="SSF52833">
    <property type="entry name" value="Thioredoxin-like"/>
    <property type="match status" value="1"/>
</dbReference>
<dbReference type="OrthoDB" id="9813770at2"/>
<evidence type="ECO:0000313" key="1">
    <source>
        <dbReference type="EMBL" id="EAV41716.1"/>
    </source>
</evidence>
<dbReference type="Proteomes" id="UP000004848">
    <property type="component" value="Unassembled WGS sequence"/>
</dbReference>
<organism evidence="1 2">
    <name type="scientific">Roseibium aggregatum (strain ATCC 25650 / DSM 13394 / JCM 20685 / NBRC 16684 / NCIMB 2208 / IAM 12614 / B1)</name>
    <name type="common">Stappia aggregata</name>
    <dbReference type="NCBI Taxonomy" id="384765"/>
    <lineage>
        <taxon>Bacteria</taxon>
        <taxon>Pseudomonadati</taxon>
        <taxon>Pseudomonadota</taxon>
        <taxon>Alphaproteobacteria</taxon>
        <taxon>Hyphomicrobiales</taxon>
        <taxon>Stappiaceae</taxon>
        <taxon>Roseibium</taxon>
    </lineage>
</organism>
<gene>
    <name evidence="1" type="ORF">SIAM614_26316</name>
</gene>
<comment type="caution">
    <text evidence="1">The sequence shown here is derived from an EMBL/GenBank/DDBJ whole genome shotgun (WGS) entry which is preliminary data.</text>
</comment>
<name>A0NZZ9_ROSAI</name>
<proteinExistence type="predicted"/>
<protein>
    <submittedName>
        <fullName evidence="1">DSBA-like thioredoxin domain, putative</fullName>
    </submittedName>
</protein>